<organism evidence="5 6">
    <name type="scientific">Penicillium arizonense</name>
    <dbReference type="NCBI Taxonomy" id="1835702"/>
    <lineage>
        <taxon>Eukaryota</taxon>
        <taxon>Fungi</taxon>
        <taxon>Dikarya</taxon>
        <taxon>Ascomycota</taxon>
        <taxon>Pezizomycotina</taxon>
        <taxon>Eurotiomycetes</taxon>
        <taxon>Eurotiomycetidae</taxon>
        <taxon>Eurotiales</taxon>
        <taxon>Aspergillaceae</taxon>
        <taxon>Penicillium</taxon>
    </lineage>
</organism>
<comment type="similarity">
    <text evidence="1">Belongs to the NmrA-type oxidoreductase family. Isoflavone reductase subfamily.</text>
</comment>
<evidence type="ECO:0000259" key="4">
    <source>
        <dbReference type="Pfam" id="PF13460"/>
    </source>
</evidence>
<proteinExistence type="inferred from homology"/>
<dbReference type="AlphaFoldDB" id="A0A1F5L9I8"/>
<keyword evidence="6" id="KW-1185">Reference proteome</keyword>
<dbReference type="InterPro" id="IPR036291">
    <property type="entry name" value="NAD(P)-bd_dom_sf"/>
</dbReference>
<dbReference type="Proteomes" id="UP000177622">
    <property type="component" value="Unassembled WGS sequence"/>
</dbReference>
<dbReference type="EMBL" id="LXJU01000020">
    <property type="protein sequence ID" value="OGE49716.1"/>
    <property type="molecule type" value="Genomic_DNA"/>
</dbReference>
<comment type="caution">
    <text evidence="5">The sequence shown here is derived from an EMBL/GenBank/DDBJ whole genome shotgun (WGS) entry which is preliminary data.</text>
</comment>
<feature type="domain" description="NAD(P)-binding" evidence="4">
    <location>
        <begin position="7"/>
        <end position="144"/>
    </location>
</feature>
<evidence type="ECO:0000256" key="2">
    <source>
        <dbReference type="ARBA" id="ARBA00022857"/>
    </source>
</evidence>
<dbReference type="Pfam" id="PF13460">
    <property type="entry name" value="NAD_binding_10"/>
    <property type="match status" value="1"/>
</dbReference>
<name>A0A1F5L9I8_PENAI</name>
<dbReference type="PANTHER" id="PTHR47706:SF4">
    <property type="entry name" value="NMRA-LIKE DOMAIN-CONTAINING PROTEIN"/>
    <property type="match status" value="1"/>
</dbReference>
<dbReference type="InterPro" id="IPR016040">
    <property type="entry name" value="NAD(P)-bd_dom"/>
</dbReference>
<accession>A0A1F5L9I8</accession>
<dbReference type="GeneID" id="34579769"/>
<dbReference type="OrthoDB" id="419598at2759"/>
<keyword evidence="2" id="KW-0521">NADP</keyword>
<gene>
    <name evidence="5" type="ORF">PENARI_c020G07104</name>
</gene>
<reference evidence="5 6" key="1">
    <citation type="journal article" date="2016" name="Sci. Rep.">
        <title>Penicillium arizonense, a new, genome sequenced fungal species, reveals a high chemical diversity in secreted metabolites.</title>
        <authorList>
            <person name="Grijseels S."/>
            <person name="Nielsen J.C."/>
            <person name="Randelovic M."/>
            <person name="Nielsen J."/>
            <person name="Nielsen K.F."/>
            <person name="Workman M."/>
            <person name="Frisvad J.C."/>
        </authorList>
    </citation>
    <scope>NUCLEOTIDE SEQUENCE [LARGE SCALE GENOMIC DNA]</scope>
    <source>
        <strain evidence="5 6">CBS 141311</strain>
    </source>
</reference>
<sequence>MRLAIAGSGDLACYLVEEFTAKGHDVVVLSRSLKPRFNGLPKVTQVVIDYSVESIANAISDCEAMISTILDYSEGFVHVHLALIEACKRSRFCKRFIPSEFGGNLETHPEQPEFYFRTREPVRKILREQTELEWTLVSVGWLVDYVVPAKNRYLKDIGPAFPIDVANQTMLIPGTGREPVNVTCARDVAKSLVSLLESAKWDKYTYITGEKTCWENVSRTFTKKYPALSISYKDVAKIEQEAMTEGDDAIFAEYQLFSVTGAACFDDATVQDQRERFFQGIHFRKVHDLLEAVEKDNQVIV</sequence>
<evidence type="ECO:0000256" key="1">
    <source>
        <dbReference type="ARBA" id="ARBA00005725"/>
    </source>
</evidence>
<protein>
    <recommendedName>
        <fullName evidence="4">NAD(P)-binding domain-containing protein</fullName>
    </recommendedName>
</protein>
<dbReference type="Gene3D" id="3.40.50.720">
    <property type="entry name" value="NAD(P)-binding Rossmann-like Domain"/>
    <property type="match status" value="1"/>
</dbReference>
<dbReference type="GO" id="GO:0016491">
    <property type="term" value="F:oxidoreductase activity"/>
    <property type="evidence" value="ECO:0007669"/>
    <property type="project" value="UniProtKB-KW"/>
</dbReference>
<dbReference type="InterPro" id="IPR051609">
    <property type="entry name" value="NmrA/Isoflavone_reductase-like"/>
</dbReference>
<evidence type="ECO:0000256" key="3">
    <source>
        <dbReference type="ARBA" id="ARBA00023002"/>
    </source>
</evidence>
<evidence type="ECO:0000313" key="5">
    <source>
        <dbReference type="EMBL" id="OGE49716.1"/>
    </source>
</evidence>
<keyword evidence="3" id="KW-0560">Oxidoreductase</keyword>
<evidence type="ECO:0000313" key="6">
    <source>
        <dbReference type="Proteomes" id="UP000177622"/>
    </source>
</evidence>
<dbReference type="PANTHER" id="PTHR47706">
    <property type="entry name" value="NMRA-LIKE FAMILY PROTEIN"/>
    <property type="match status" value="1"/>
</dbReference>
<dbReference type="Gene3D" id="3.90.25.10">
    <property type="entry name" value="UDP-galactose 4-epimerase, domain 1"/>
    <property type="match status" value="1"/>
</dbReference>
<dbReference type="SUPFAM" id="SSF51735">
    <property type="entry name" value="NAD(P)-binding Rossmann-fold domains"/>
    <property type="match status" value="1"/>
</dbReference>
<dbReference type="RefSeq" id="XP_022485167.1">
    <property type="nucleotide sequence ID" value="XM_022635035.1"/>
</dbReference>